<accession>A0A843XQU5</accession>
<dbReference type="Proteomes" id="UP000652761">
    <property type="component" value="Unassembled WGS sequence"/>
</dbReference>
<keyword evidence="3" id="KW-1185">Reference proteome</keyword>
<evidence type="ECO:0000313" key="2">
    <source>
        <dbReference type="EMBL" id="MQM21315.1"/>
    </source>
</evidence>
<organism evidence="2 3">
    <name type="scientific">Colocasia esculenta</name>
    <name type="common">Wild taro</name>
    <name type="synonym">Arum esculentum</name>
    <dbReference type="NCBI Taxonomy" id="4460"/>
    <lineage>
        <taxon>Eukaryota</taxon>
        <taxon>Viridiplantae</taxon>
        <taxon>Streptophyta</taxon>
        <taxon>Embryophyta</taxon>
        <taxon>Tracheophyta</taxon>
        <taxon>Spermatophyta</taxon>
        <taxon>Magnoliopsida</taxon>
        <taxon>Liliopsida</taxon>
        <taxon>Araceae</taxon>
        <taxon>Aroideae</taxon>
        <taxon>Colocasieae</taxon>
        <taxon>Colocasia</taxon>
    </lineage>
</organism>
<reference evidence="2" key="1">
    <citation type="submission" date="2017-07" db="EMBL/GenBank/DDBJ databases">
        <title>Taro Niue Genome Assembly and Annotation.</title>
        <authorList>
            <person name="Atibalentja N."/>
            <person name="Keating K."/>
            <person name="Fields C.J."/>
        </authorList>
    </citation>
    <scope>NUCLEOTIDE SEQUENCE</scope>
    <source>
        <strain evidence="2">Niue_2</strain>
        <tissue evidence="2">Leaf</tissue>
    </source>
</reference>
<evidence type="ECO:0000313" key="3">
    <source>
        <dbReference type="Proteomes" id="UP000652761"/>
    </source>
</evidence>
<feature type="compositionally biased region" description="Low complexity" evidence="1">
    <location>
        <begin position="78"/>
        <end position="91"/>
    </location>
</feature>
<protein>
    <submittedName>
        <fullName evidence="2">Uncharacterized protein</fullName>
    </submittedName>
</protein>
<dbReference type="EMBL" id="NMUH01010859">
    <property type="protein sequence ID" value="MQM21315.1"/>
    <property type="molecule type" value="Genomic_DNA"/>
</dbReference>
<feature type="compositionally biased region" description="Polar residues" evidence="1">
    <location>
        <begin position="201"/>
        <end position="219"/>
    </location>
</feature>
<feature type="region of interest" description="Disordered" evidence="1">
    <location>
        <begin position="199"/>
        <end position="219"/>
    </location>
</feature>
<dbReference type="AlphaFoldDB" id="A0A843XQU5"/>
<proteinExistence type="predicted"/>
<gene>
    <name evidence="2" type="ORF">Taro_054353</name>
</gene>
<name>A0A843XQU5_COLES</name>
<comment type="caution">
    <text evidence="2">The sequence shown here is derived from an EMBL/GenBank/DDBJ whole genome shotgun (WGS) entry which is preliminary data.</text>
</comment>
<feature type="compositionally biased region" description="Polar residues" evidence="1">
    <location>
        <begin position="19"/>
        <end position="35"/>
    </location>
</feature>
<feature type="region of interest" description="Disordered" evidence="1">
    <location>
        <begin position="73"/>
        <end position="108"/>
    </location>
</feature>
<feature type="region of interest" description="Disordered" evidence="1">
    <location>
        <begin position="16"/>
        <end position="38"/>
    </location>
</feature>
<sequence length="219" mass="24299">MVRSTLDPVPRRTVLQKWDSVSTHPMGRSTHSGNFKAQRKGAKEIHKYFMAKKNLNESIKSTIQKVVALTAHSKSSEHSASSLENESSNGSTRSDREKENCYYQEDSSTSSICPKSSKVYTNLSQVVSTQSTCVLTQSASRVDTLNGQVDTSPRFQKTQLPDWDSASTHSMSANWDSVSTHSMVRSTLDPVPKRTVLQKWDSVSTHPMGRSTHSGNFVT</sequence>
<evidence type="ECO:0000256" key="1">
    <source>
        <dbReference type="SAM" id="MobiDB-lite"/>
    </source>
</evidence>